<dbReference type="PANTHER" id="PTHR36091">
    <property type="entry name" value="ALTERED INHERITANCE OF MITOCHONDRIA PROTEIN 9, MITOCHONDRIAL"/>
    <property type="match status" value="1"/>
</dbReference>
<dbReference type="SUPFAM" id="SSF56112">
    <property type="entry name" value="Protein kinase-like (PK-like)"/>
    <property type="match status" value="1"/>
</dbReference>
<dbReference type="GO" id="GO:0005739">
    <property type="term" value="C:mitochondrion"/>
    <property type="evidence" value="ECO:0007669"/>
    <property type="project" value="TreeGrafter"/>
</dbReference>
<evidence type="ECO:0000313" key="3">
    <source>
        <dbReference type="Proteomes" id="UP000076532"/>
    </source>
</evidence>
<feature type="domain" description="Aminoglycoside phosphotransferase" evidence="1">
    <location>
        <begin position="7"/>
        <end position="112"/>
    </location>
</feature>
<dbReference type="STRING" id="436010.A0A166X5B4"/>
<proteinExistence type="predicted"/>
<dbReference type="PANTHER" id="PTHR36091:SF2">
    <property type="entry name" value="AMINOGLYCOSIDE PHOSPHOTRANSFERASE DOMAIN-CONTAINING PROTEIN"/>
    <property type="match status" value="1"/>
</dbReference>
<name>A0A166X5B4_9AGAM</name>
<gene>
    <name evidence="2" type="ORF">FIBSPDRAFT_809681</name>
</gene>
<dbReference type="Pfam" id="PF01636">
    <property type="entry name" value="APH"/>
    <property type="match status" value="1"/>
</dbReference>
<dbReference type="OrthoDB" id="2968323at2759"/>
<evidence type="ECO:0000313" key="2">
    <source>
        <dbReference type="EMBL" id="KZP34434.1"/>
    </source>
</evidence>
<protein>
    <recommendedName>
        <fullName evidence="1">Aminoglycoside phosphotransferase domain-containing protein</fullName>
    </recommendedName>
</protein>
<organism evidence="2 3">
    <name type="scientific">Athelia psychrophila</name>
    <dbReference type="NCBI Taxonomy" id="1759441"/>
    <lineage>
        <taxon>Eukaryota</taxon>
        <taxon>Fungi</taxon>
        <taxon>Dikarya</taxon>
        <taxon>Basidiomycota</taxon>
        <taxon>Agaricomycotina</taxon>
        <taxon>Agaricomycetes</taxon>
        <taxon>Agaricomycetidae</taxon>
        <taxon>Atheliales</taxon>
        <taxon>Atheliaceae</taxon>
        <taxon>Athelia</taxon>
    </lineage>
</organism>
<sequence>MQKIGESRNRVFLLALDDGQNVIARIPTSLAGPPHYATASEVATMDLLRRIGMPVPKVLAWSSRADATDHGVEAEFIIMEKCAGTPLIEIRDDLDPADLLDAVVKLHQPLLDLSFTNYGSIYYTNDVHESLRMPASLNNPPTTLDVDLGDFCIGPICTYEAWKAERAAMDVDRGPWNSALKYMLAGPKREQAWIDIHGTPHIHDSHLVGLTGQGKQDDHVETLEEYKKLVHYLVPEDPPHLDGHLWHPDLHGDNIFILKKPFDAPSDEPAFTISSVIDWEGALVAPAFLQLKAPLIFWADFDIPTGNDPIPPVDLTGLEEPERSQAKEKYIAKLCHKSFDTRALSKVGLLHAREIIILLDSLARSTWQFGSLPLRTALFQFCNEHFDDVAPDYECPLTFPPEQLESLANEHGYWSEKCRIAKAMDDEFGVGEFGFVKGDGAKFKEVQRAVEKRRKDWMAQGEADGTLAEVQGHTWPYRNTLDDMPRKHFILDFSDTDAV</sequence>
<dbReference type="Proteomes" id="UP000076532">
    <property type="component" value="Unassembled WGS sequence"/>
</dbReference>
<dbReference type="InterPro" id="IPR011009">
    <property type="entry name" value="Kinase-like_dom_sf"/>
</dbReference>
<reference evidence="2 3" key="1">
    <citation type="journal article" date="2016" name="Mol. Biol. Evol.">
        <title>Comparative Genomics of Early-Diverging Mushroom-Forming Fungi Provides Insights into the Origins of Lignocellulose Decay Capabilities.</title>
        <authorList>
            <person name="Nagy L.G."/>
            <person name="Riley R."/>
            <person name="Tritt A."/>
            <person name="Adam C."/>
            <person name="Daum C."/>
            <person name="Floudas D."/>
            <person name="Sun H."/>
            <person name="Yadav J.S."/>
            <person name="Pangilinan J."/>
            <person name="Larsson K.H."/>
            <person name="Matsuura K."/>
            <person name="Barry K."/>
            <person name="Labutti K."/>
            <person name="Kuo R."/>
            <person name="Ohm R.A."/>
            <person name="Bhattacharya S.S."/>
            <person name="Shirouzu T."/>
            <person name="Yoshinaga Y."/>
            <person name="Martin F.M."/>
            <person name="Grigoriev I.V."/>
            <person name="Hibbett D.S."/>
        </authorList>
    </citation>
    <scope>NUCLEOTIDE SEQUENCE [LARGE SCALE GENOMIC DNA]</scope>
    <source>
        <strain evidence="2 3">CBS 109695</strain>
    </source>
</reference>
<dbReference type="AlphaFoldDB" id="A0A166X5B4"/>
<dbReference type="InterPro" id="IPR002575">
    <property type="entry name" value="Aminoglycoside_PTrfase"/>
</dbReference>
<keyword evidence="3" id="KW-1185">Reference proteome</keyword>
<accession>A0A166X5B4</accession>
<dbReference type="EMBL" id="KV417480">
    <property type="protein sequence ID" value="KZP34434.1"/>
    <property type="molecule type" value="Genomic_DNA"/>
</dbReference>
<evidence type="ECO:0000259" key="1">
    <source>
        <dbReference type="Pfam" id="PF01636"/>
    </source>
</evidence>
<dbReference type="InterPro" id="IPR051035">
    <property type="entry name" value="Mito_inheritance_9"/>
</dbReference>